<dbReference type="RefSeq" id="WP_018980838.1">
    <property type="nucleotide sequence ID" value="NZ_BAQD01000004.1"/>
</dbReference>
<dbReference type="PANTHER" id="PTHR42852">
    <property type="entry name" value="THIOL:DISULFIDE INTERCHANGE PROTEIN DSBE"/>
    <property type="match status" value="1"/>
</dbReference>
<keyword evidence="2" id="KW-0201">Cytochrome c-type biogenesis</keyword>
<evidence type="ECO:0000259" key="5">
    <source>
        <dbReference type="PROSITE" id="PS51352"/>
    </source>
</evidence>
<evidence type="ECO:0000256" key="1">
    <source>
        <dbReference type="ARBA" id="ARBA00004196"/>
    </source>
</evidence>
<dbReference type="Pfam" id="PF00578">
    <property type="entry name" value="AhpC-TSA"/>
    <property type="match status" value="1"/>
</dbReference>
<keyword evidence="7" id="KW-1185">Reference proteome</keyword>
<dbReference type="InterPro" id="IPR013766">
    <property type="entry name" value="Thioredoxin_domain"/>
</dbReference>
<dbReference type="PROSITE" id="PS51352">
    <property type="entry name" value="THIOREDOXIN_2"/>
    <property type="match status" value="1"/>
</dbReference>
<comment type="caution">
    <text evidence="6">The sequence shown here is derived from an EMBL/GenBank/DDBJ whole genome shotgun (WGS) entry which is preliminary data.</text>
</comment>
<name>A0ABQ0NWY4_9PROT</name>
<dbReference type="InterPro" id="IPR036249">
    <property type="entry name" value="Thioredoxin-like_sf"/>
</dbReference>
<dbReference type="SUPFAM" id="SSF52833">
    <property type="entry name" value="Thioredoxin-like"/>
    <property type="match status" value="1"/>
</dbReference>
<dbReference type="Proteomes" id="UP001062901">
    <property type="component" value="Unassembled WGS sequence"/>
</dbReference>
<organism evidence="6 7">
    <name type="scientific">Saccharibacter floricola DSM 15669</name>
    <dbReference type="NCBI Taxonomy" id="1123227"/>
    <lineage>
        <taxon>Bacteria</taxon>
        <taxon>Pseudomonadati</taxon>
        <taxon>Pseudomonadota</taxon>
        <taxon>Alphaproteobacteria</taxon>
        <taxon>Acetobacterales</taxon>
        <taxon>Acetobacteraceae</taxon>
        <taxon>Saccharibacter</taxon>
    </lineage>
</organism>
<evidence type="ECO:0000256" key="2">
    <source>
        <dbReference type="ARBA" id="ARBA00022748"/>
    </source>
</evidence>
<evidence type="ECO:0000313" key="7">
    <source>
        <dbReference type="Proteomes" id="UP001062901"/>
    </source>
</evidence>
<dbReference type="InterPro" id="IPR050553">
    <property type="entry name" value="Thioredoxin_ResA/DsbE_sf"/>
</dbReference>
<dbReference type="PANTHER" id="PTHR42852:SF6">
    <property type="entry name" value="THIOL:DISULFIDE INTERCHANGE PROTEIN DSBE"/>
    <property type="match status" value="1"/>
</dbReference>
<evidence type="ECO:0000256" key="3">
    <source>
        <dbReference type="ARBA" id="ARBA00023157"/>
    </source>
</evidence>
<keyword evidence="4" id="KW-0676">Redox-active center</keyword>
<comment type="subcellular location">
    <subcellularLocation>
        <location evidence="1">Cell envelope</location>
    </subcellularLocation>
</comment>
<dbReference type="EMBL" id="BAQD01000004">
    <property type="protein sequence ID" value="GBQ05431.1"/>
    <property type="molecule type" value="Genomic_DNA"/>
</dbReference>
<dbReference type="Gene3D" id="3.40.30.10">
    <property type="entry name" value="Glutaredoxin"/>
    <property type="match status" value="1"/>
</dbReference>
<reference evidence="6" key="1">
    <citation type="submission" date="2013-04" db="EMBL/GenBank/DDBJ databases">
        <title>The genome sequencing project of 58 acetic acid bacteria.</title>
        <authorList>
            <person name="Okamoto-Kainuma A."/>
            <person name="Ishikawa M."/>
            <person name="Umino S."/>
            <person name="Koizumi Y."/>
            <person name="Shiwa Y."/>
            <person name="Yoshikawa H."/>
            <person name="Matsutani M."/>
            <person name="Matsushita K."/>
        </authorList>
    </citation>
    <scope>NUCLEOTIDE SEQUENCE</scope>
    <source>
        <strain evidence="6">DSM 15669</strain>
    </source>
</reference>
<evidence type="ECO:0000313" key="6">
    <source>
        <dbReference type="EMBL" id="GBQ05431.1"/>
    </source>
</evidence>
<keyword evidence="3" id="KW-1015">Disulfide bond</keyword>
<gene>
    <name evidence="6" type="ORF">AA15669_0460</name>
</gene>
<evidence type="ECO:0000256" key="4">
    <source>
        <dbReference type="ARBA" id="ARBA00023284"/>
    </source>
</evidence>
<sequence>MTLTRRHILAALPLTGAAALGLGFQHILSSMRTGQFDPRAIRTSGGTVPQFPPLSPLPGLQGAIEGIECTSLTQQNKPILLNFWASWCIPCVTELPLLSALAPSLTLWGIAYKDRPERASAFLARNGQPFERVGQDKDGSAAIEWGITGVPESILILPGGHVVWHHRAALTHEVITHDLLPLLRPFL</sequence>
<protein>
    <submittedName>
        <fullName evidence="6">Cytochrome c biogenesis thiol:disulfide interchange protein DsbE</fullName>
    </submittedName>
</protein>
<feature type="domain" description="Thioredoxin" evidence="5">
    <location>
        <begin position="42"/>
        <end position="187"/>
    </location>
</feature>
<dbReference type="InterPro" id="IPR000866">
    <property type="entry name" value="AhpC/TSA"/>
</dbReference>
<proteinExistence type="predicted"/>
<accession>A0ABQ0NWY4</accession>